<feature type="binding site" evidence="8">
    <location>
        <position position="258"/>
    </location>
    <ligand>
        <name>Zn(2+)</name>
        <dbReference type="ChEBI" id="CHEBI:29105"/>
        <label>2</label>
        <note>catalytic</note>
    </ligand>
</feature>
<dbReference type="PANTHER" id="PTHR46018:SF2">
    <property type="entry name" value="ZINC PHOSPHODIESTERASE ELAC PROTEIN 1"/>
    <property type="match status" value="1"/>
</dbReference>
<keyword evidence="3 8" id="KW-0540">Nuclease</keyword>
<dbReference type="Gene3D" id="3.60.15.10">
    <property type="entry name" value="Ribonuclease Z/Hydroxyacylglutathione hydrolase-like"/>
    <property type="match status" value="1"/>
</dbReference>
<evidence type="ECO:0000256" key="6">
    <source>
        <dbReference type="ARBA" id="ARBA00022801"/>
    </source>
</evidence>
<evidence type="ECO:0000256" key="5">
    <source>
        <dbReference type="ARBA" id="ARBA00022759"/>
    </source>
</evidence>
<dbReference type="HAMAP" id="MF_01818">
    <property type="entry name" value="RNase_Z_BN"/>
    <property type="match status" value="1"/>
</dbReference>
<comment type="subunit">
    <text evidence="1 8">Homodimer.</text>
</comment>
<keyword evidence="7 8" id="KW-0862">Zinc</keyword>
<name>A0A6N2WM32_9BACE</name>
<dbReference type="InterPro" id="IPR001279">
    <property type="entry name" value="Metallo-B-lactamas"/>
</dbReference>
<dbReference type="InterPro" id="IPR013471">
    <property type="entry name" value="RNase_Z/BN"/>
</dbReference>
<proteinExistence type="inferred from homology"/>
<comment type="cofactor">
    <cofactor evidence="8">
        <name>Zn(2+)</name>
        <dbReference type="ChEBI" id="CHEBI:29105"/>
    </cofactor>
    <text evidence="8">Binds 2 Zn(2+) ions.</text>
</comment>
<evidence type="ECO:0000259" key="9">
    <source>
        <dbReference type="Pfam" id="PF12706"/>
    </source>
</evidence>
<gene>
    <name evidence="8 10" type="primary">rnz</name>
    <name evidence="10" type="ORF">BILFYP9_03593</name>
</gene>
<comment type="similarity">
    <text evidence="8">Belongs to the RNase Z family.</text>
</comment>
<dbReference type="GO" id="GO:0008270">
    <property type="term" value="F:zinc ion binding"/>
    <property type="evidence" value="ECO:0007669"/>
    <property type="project" value="UniProtKB-UniRule"/>
</dbReference>
<reference evidence="10" key="1">
    <citation type="submission" date="2019-11" db="EMBL/GenBank/DDBJ databases">
        <authorList>
            <person name="Feng L."/>
        </authorList>
    </citation>
    <scope>NUCLEOTIDE SEQUENCE</scope>
    <source>
        <strain evidence="10">BintestinalisLFYP9</strain>
    </source>
</reference>
<feature type="binding site" evidence="8">
    <location>
        <position position="316"/>
    </location>
    <ligand>
        <name>Zn(2+)</name>
        <dbReference type="ChEBI" id="CHEBI:29105"/>
        <label>2</label>
        <note>catalytic</note>
    </ligand>
</feature>
<feature type="active site" description="Proton acceptor" evidence="8">
    <location>
        <position position="112"/>
    </location>
</feature>
<feature type="binding site" evidence="8">
    <location>
        <position position="112"/>
    </location>
    <ligand>
        <name>Zn(2+)</name>
        <dbReference type="ChEBI" id="CHEBI:29105"/>
        <label>2</label>
        <note>catalytic</note>
    </ligand>
</feature>
<dbReference type="Pfam" id="PF12706">
    <property type="entry name" value="Lactamase_B_2"/>
    <property type="match status" value="1"/>
</dbReference>
<comment type="function">
    <text evidence="8">Zinc phosphodiesterase, which displays some tRNA 3'-processing endonuclease activity. Probably involved in tRNA maturation, by removing a 3'-trailer from precursor tRNA.</text>
</comment>
<dbReference type="Pfam" id="PF23023">
    <property type="entry name" value="Anti-Pycsar_Apyc1"/>
    <property type="match status" value="1"/>
</dbReference>
<feature type="domain" description="Metallo-beta-lactamase" evidence="9">
    <location>
        <begin position="250"/>
        <end position="317"/>
    </location>
</feature>
<feature type="binding site" evidence="8">
    <location>
        <position position="110"/>
    </location>
    <ligand>
        <name>Zn(2+)</name>
        <dbReference type="ChEBI" id="CHEBI:29105"/>
        <label>1</label>
        <note>catalytic</note>
    </ligand>
</feature>
<accession>A0A6N2WM32</accession>
<dbReference type="NCBIfam" id="NF000801">
    <property type="entry name" value="PRK00055.1-3"/>
    <property type="match status" value="1"/>
</dbReference>
<dbReference type="CDD" id="cd07717">
    <property type="entry name" value="RNaseZ_ZiPD-like_MBL-fold"/>
    <property type="match status" value="1"/>
</dbReference>
<evidence type="ECO:0000256" key="3">
    <source>
        <dbReference type="ARBA" id="ARBA00022722"/>
    </source>
</evidence>
<evidence type="ECO:0000256" key="1">
    <source>
        <dbReference type="ARBA" id="ARBA00011738"/>
    </source>
</evidence>
<feature type="binding site" evidence="8">
    <location>
        <position position="188"/>
    </location>
    <ligand>
        <name>Zn(2+)</name>
        <dbReference type="ChEBI" id="CHEBI:29105"/>
        <label>1</label>
        <note>catalytic</note>
    </ligand>
</feature>
<feature type="binding site" evidence="8">
    <location>
        <position position="113"/>
    </location>
    <ligand>
        <name>Zn(2+)</name>
        <dbReference type="ChEBI" id="CHEBI:29105"/>
        <label>2</label>
        <note>catalytic</note>
    </ligand>
</feature>
<keyword evidence="4 8" id="KW-0479">Metal-binding</keyword>
<dbReference type="SUPFAM" id="SSF56281">
    <property type="entry name" value="Metallo-hydrolase/oxidoreductase"/>
    <property type="match status" value="1"/>
</dbReference>
<evidence type="ECO:0000256" key="4">
    <source>
        <dbReference type="ARBA" id="ARBA00022723"/>
    </source>
</evidence>
<dbReference type="AlphaFoldDB" id="A0A6N2WM32"/>
<organism evidence="10">
    <name type="scientific">Bacteroides intestinalis</name>
    <dbReference type="NCBI Taxonomy" id="329854"/>
    <lineage>
        <taxon>Bacteria</taxon>
        <taxon>Pseudomonadati</taxon>
        <taxon>Bacteroidota</taxon>
        <taxon>Bacteroidia</taxon>
        <taxon>Bacteroidales</taxon>
        <taxon>Bacteroidaceae</taxon>
        <taxon>Bacteroides</taxon>
    </lineage>
</organism>
<keyword evidence="5 8" id="KW-0255">Endonuclease</keyword>
<dbReference type="GO" id="GO:0042781">
    <property type="term" value="F:3'-tRNA processing endoribonuclease activity"/>
    <property type="evidence" value="ECO:0007669"/>
    <property type="project" value="UniProtKB-UniRule"/>
</dbReference>
<dbReference type="EC" id="3.1.26.11" evidence="8"/>
<evidence type="ECO:0000313" key="10">
    <source>
        <dbReference type="EMBL" id="VYT43213.1"/>
    </source>
</evidence>
<dbReference type="PANTHER" id="PTHR46018">
    <property type="entry name" value="ZINC PHOSPHODIESTERASE ELAC PROTEIN 1"/>
    <property type="match status" value="1"/>
</dbReference>
<comment type="catalytic activity">
    <reaction evidence="8">
        <text>Endonucleolytic cleavage of RNA, removing extra 3' nucleotides from tRNA precursor, generating 3' termini of tRNAs. A 3'-hydroxy group is left at the tRNA terminus and a 5'-phosphoryl group is left at the trailer molecule.</text>
        <dbReference type="EC" id="3.1.26.11"/>
    </reaction>
</comment>
<sequence length="349" mass="39588">MLVITSTLFFFHHRGHGGHGVLLIKQKKLYVLCALCGEFPYLCSVMEKFELHILGCGSALPTTRHFATSQVVNVRDKLYMIDCGEGSQLQFRKSRLKFSRLNHIFISHLHGDHCFGLLGLISTLNLLGRTAELHIHSPKGLETLFAPMLSFFCRQMTYKVIFHEFETKEPGMIYEDRSLTVTTIPLRHRMPCCGFLFAEKQRPNHIIREMVDFYEVPVYELNRIKNGEDYVTPEGKIISNSLLTRPSDPPRSYAYCSDTIYIPEIAEQIKGVDLLFHEATFANADLPRAKETFHTTAAQAGEIAKAAGVKKMVIGHFSARYEDENILLKEASAVFPETVLAKETLCLEV</sequence>
<evidence type="ECO:0000256" key="8">
    <source>
        <dbReference type="HAMAP-Rule" id="MF_01818"/>
    </source>
</evidence>
<evidence type="ECO:0000256" key="7">
    <source>
        <dbReference type="ARBA" id="ARBA00022833"/>
    </source>
</evidence>
<evidence type="ECO:0000256" key="2">
    <source>
        <dbReference type="ARBA" id="ARBA00022694"/>
    </source>
</evidence>
<dbReference type="NCBIfam" id="TIGR02651">
    <property type="entry name" value="RNase_Z"/>
    <property type="match status" value="1"/>
</dbReference>
<protein>
    <recommendedName>
        <fullName evidence="8">Ribonuclease Z</fullName>
        <shortName evidence="8">RNase Z</shortName>
        <ecNumber evidence="8">3.1.26.11</ecNumber>
    </recommendedName>
    <alternativeName>
        <fullName evidence="8">tRNA 3 endonuclease</fullName>
    </alternativeName>
    <alternativeName>
        <fullName evidence="8">tRNase Z</fullName>
    </alternativeName>
</protein>
<dbReference type="InterPro" id="IPR036866">
    <property type="entry name" value="RibonucZ/Hydroxyglut_hydro"/>
</dbReference>
<feature type="binding site" evidence="8">
    <location>
        <position position="108"/>
    </location>
    <ligand>
        <name>Zn(2+)</name>
        <dbReference type="ChEBI" id="CHEBI:29105"/>
        <label>1</label>
        <note>catalytic</note>
    </ligand>
</feature>
<dbReference type="EMBL" id="CACRSU010000047">
    <property type="protein sequence ID" value="VYT43213.1"/>
    <property type="molecule type" value="Genomic_DNA"/>
</dbReference>
<keyword evidence="6 8" id="KW-0378">Hydrolase</keyword>
<keyword evidence="2 8" id="KW-0819">tRNA processing</keyword>
<feature type="binding site" evidence="8">
    <location>
        <position position="258"/>
    </location>
    <ligand>
        <name>Zn(2+)</name>
        <dbReference type="ChEBI" id="CHEBI:29105"/>
        <label>1</label>
        <note>catalytic</note>
    </ligand>
</feature>